<dbReference type="EnsemblPlants" id="AET3Gv20586000.2">
    <property type="protein sequence ID" value="AET3Gv20586000.2"/>
    <property type="gene ID" value="AET3Gv20586000"/>
</dbReference>
<proteinExistence type="predicted"/>
<reference evidence="2" key="2">
    <citation type="journal article" date="2017" name="Nat. Plants">
        <title>The Aegilops tauschii genome reveals multiple impacts of transposons.</title>
        <authorList>
            <person name="Zhao G."/>
            <person name="Zou C."/>
            <person name="Li K."/>
            <person name="Wang K."/>
            <person name="Li T."/>
            <person name="Gao L."/>
            <person name="Zhang X."/>
            <person name="Wang H."/>
            <person name="Yang Z."/>
            <person name="Liu X."/>
            <person name="Jiang W."/>
            <person name="Mao L."/>
            <person name="Kong X."/>
            <person name="Jiao Y."/>
            <person name="Jia J."/>
        </authorList>
    </citation>
    <scope>NUCLEOTIDE SEQUENCE [LARGE SCALE GENOMIC DNA]</scope>
    <source>
        <strain evidence="2">cv. AL8/78</strain>
    </source>
</reference>
<evidence type="ECO:0000313" key="1">
    <source>
        <dbReference type="EnsemblPlants" id="AET3Gv20586000.2"/>
    </source>
</evidence>
<name>A0A453F656_AEGTS</name>
<reference evidence="2" key="1">
    <citation type="journal article" date="2014" name="Science">
        <title>Ancient hybridizations among the ancestral genomes of bread wheat.</title>
        <authorList>
            <consortium name="International Wheat Genome Sequencing Consortium,"/>
            <person name="Marcussen T."/>
            <person name="Sandve S.R."/>
            <person name="Heier L."/>
            <person name="Spannagl M."/>
            <person name="Pfeifer M."/>
            <person name="Jakobsen K.S."/>
            <person name="Wulff B.B."/>
            <person name="Steuernagel B."/>
            <person name="Mayer K.F."/>
            <person name="Olsen O.A."/>
        </authorList>
    </citation>
    <scope>NUCLEOTIDE SEQUENCE [LARGE SCALE GENOMIC DNA]</scope>
    <source>
        <strain evidence="2">cv. AL8/78</strain>
    </source>
</reference>
<sequence>LYSASYRASVMHVSFLLENSVHAHIPVRGLSEGQARLEMSVMRLSDIGGLLLEAHRCSQALIKSLRFSVSSMNDPLV</sequence>
<evidence type="ECO:0000313" key="2">
    <source>
        <dbReference type="Proteomes" id="UP000015105"/>
    </source>
</evidence>
<reference evidence="1" key="4">
    <citation type="submission" date="2019-03" db="UniProtKB">
        <authorList>
            <consortium name="EnsemblPlants"/>
        </authorList>
    </citation>
    <scope>IDENTIFICATION</scope>
</reference>
<dbReference type="Gramene" id="AET3Gv20586000.2">
    <property type="protein sequence ID" value="AET3Gv20586000.2"/>
    <property type="gene ID" value="AET3Gv20586000"/>
</dbReference>
<reference evidence="1" key="3">
    <citation type="journal article" date="2017" name="Nature">
        <title>Genome sequence of the progenitor of the wheat D genome Aegilops tauschii.</title>
        <authorList>
            <person name="Luo M.C."/>
            <person name="Gu Y.Q."/>
            <person name="Puiu D."/>
            <person name="Wang H."/>
            <person name="Twardziok S.O."/>
            <person name="Deal K.R."/>
            <person name="Huo N."/>
            <person name="Zhu T."/>
            <person name="Wang L."/>
            <person name="Wang Y."/>
            <person name="McGuire P.E."/>
            <person name="Liu S."/>
            <person name="Long H."/>
            <person name="Ramasamy R.K."/>
            <person name="Rodriguez J.C."/>
            <person name="Van S.L."/>
            <person name="Yuan L."/>
            <person name="Wang Z."/>
            <person name="Xia Z."/>
            <person name="Xiao L."/>
            <person name="Anderson O.D."/>
            <person name="Ouyang S."/>
            <person name="Liang Y."/>
            <person name="Zimin A.V."/>
            <person name="Pertea G."/>
            <person name="Qi P."/>
            <person name="Bennetzen J.L."/>
            <person name="Dai X."/>
            <person name="Dawson M.W."/>
            <person name="Muller H.G."/>
            <person name="Kugler K."/>
            <person name="Rivarola-Duarte L."/>
            <person name="Spannagl M."/>
            <person name="Mayer K.F.X."/>
            <person name="Lu F.H."/>
            <person name="Bevan M.W."/>
            <person name="Leroy P."/>
            <person name="Li P."/>
            <person name="You F.M."/>
            <person name="Sun Q."/>
            <person name="Liu Z."/>
            <person name="Lyons E."/>
            <person name="Wicker T."/>
            <person name="Salzberg S.L."/>
            <person name="Devos K.M."/>
            <person name="Dvorak J."/>
        </authorList>
    </citation>
    <scope>NUCLEOTIDE SEQUENCE [LARGE SCALE GENOMIC DNA]</scope>
    <source>
        <strain evidence="1">cv. AL8/78</strain>
    </source>
</reference>
<protein>
    <submittedName>
        <fullName evidence="1">Uncharacterized protein</fullName>
    </submittedName>
</protein>
<dbReference type="AlphaFoldDB" id="A0A453F656"/>
<reference evidence="1" key="5">
    <citation type="journal article" date="2021" name="G3 (Bethesda)">
        <title>Aegilops tauschii genome assembly Aet v5.0 features greater sequence contiguity and improved annotation.</title>
        <authorList>
            <person name="Wang L."/>
            <person name="Zhu T."/>
            <person name="Rodriguez J.C."/>
            <person name="Deal K.R."/>
            <person name="Dubcovsky J."/>
            <person name="McGuire P.E."/>
            <person name="Lux T."/>
            <person name="Spannagl M."/>
            <person name="Mayer K.F.X."/>
            <person name="Baldrich P."/>
            <person name="Meyers B.C."/>
            <person name="Huo N."/>
            <person name="Gu Y.Q."/>
            <person name="Zhou H."/>
            <person name="Devos K.M."/>
            <person name="Bennetzen J.L."/>
            <person name="Unver T."/>
            <person name="Budak H."/>
            <person name="Gulick P.J."/>
            <person name="Galiba G."/>
            <person name="Kalapos B."/>
            <person name="Nelson D.R."/>
            <person name="Li P."/>
            <person name="You F.M."/>
            <person name="Luo M.C."/>
            <person name="Dvorak J."/>
        </authorList>
    </citation>
    <scope>NUCLEOTIDE SEQUENCE [LARGE SCALE GENOMIC DNA]</scope>
    <source>
        <strain evidence="1">cv. AL8/78</strain>
    </source>
</reference>
<organism evidence="1 2">
    <name type="scientific">Aegilops tauschii subsp. strangulata</name>
    <name type="common">Goatgrass</name>
    <dbReference type="NCBI Taxonomy" id="200361"/>
    <lineage>
        <taxon>Eukaryota</taxon>
        <taxon>Viridiplantae</taxon>
        <taxon>Streptophyta</taxon>
        <taxon>Embryophyta</taxon>
        <taxon>Tracheophyta</taxon>
        <taxon>Spermatophyta</taxon>
        <taxon>Magnoliopsida</taxon>
        <taxon>Liliopsida</taxon>
        <taxon>Poales</taxon>
        <taxon>Poaceae</taxon>
        <taxon>BOP clade</taxon>
        <taxon>Pooideae</taxon>
        <taxon>Triticodae</taxon>
        <taxon>Triticeae</taxon>
        <taxon>Triticinae</taxon>
        <taxon>Aegilops</taxon>
    </lineage>
</organism>
<keyword evidence="2" id="KW-1185">Reference proteome</keyword>
<dbReference type="Proteomes" id="UP000015105">
    <property type="component" value="Chromosome 3D"/>
</dbReference>
<accession>A0A453F656</accession>